<feature type="transmembrane region" description="Helical" evidence="1">
    <location>
        <begin position="256"/>
        <end position="279"/>
    </location>
</feature>
<name>A0A9D1RH80_9FIRM</name>
<feature type="transmembrane region" description="Helical" evidence="1">
    <location>
        <begin position="106"/>
        <end position="125"/>
    </location>
</feature>
<dbReference type="InterPro" id="IPR036259">
    <property type="entry name" value="MFS_trans_sf"/>
</dbReference>
<keyword evidence="1" id="KW-1133">Transmembrane helix</keyword>
<feature type="transmembrane region" description="Helical" evidence="1">
    <location>
        <begin position="324"/>
        <end position="347"/>
    </location>
</feature>
<feature type="transmembrane region" description="Helical" evidence="1">
    <location>
        <begin position="449"/>
        <end position="475"/>
    </location>
</feature>
<dbReference type="Pfam" id="PF13347">
    <property type="entry name" value="MFS_2"/>
    <property type="match status" value="1"/>
</dbReference>
<dbReference type="GO" id="GO:0005886">
    <property type="term" value="C:plasma membrane"/>
    <property type="evidence" value="ECO:0007669"/>
    <property type="project" value="TreeGrafter"/>
</dbReference>
<dbReference type="InterPro" id="IPR039672">
    <property type="entry name" value="MFS_2"/>
</dbReference>
<accession>A0A9D1RH80</accession>
<gene>
    <name evidence="2" type="ORF">IAA48_08775</name>
</gene>
<dbReference type="PANTHER" id="PTHR11328">
    <property type="entry name" value="MAJOR FACILITATOR SUPERFAMILY DOMAIN-CONTAINING PROTEIN"/>
    <property type="match status" value="1"/>
</dbReference>
<dbReference type="EMBL" id="DXGE01000035">
    <property type="protein sequence ID" value="HIW86572.1"/>
    <property type="molecule type" value="Genomic_DNA"/>
</dbReference>
<dbReference type="Proteomes" id="UP000824205">
    <property type="component" value="Unassembled WGS sequence"/>
</dbReference>
<feature type="transmembrane region" description="Helical" evidence="1">
    <location>
        <begin position="206"/>
        <end position="227"/>
    </location>
</feature>
<dbReference type="SUPFAM" id="SSF103473">
    <property type="entry name" value="MFS general substrate transporter"/>
    <property type="match status" value="1"/>
</dbReference>
<feature type="transmembrane region" description="Helical" evidence="1">
    <location>
        <begin position="291"/>
        <end position="312"/>
    </location>
</feature>
<comment type="caution">
    <text evidence="2">The sequence shown here is derived from an EMBL/GenBank/DDBJ whole genome shotgun (WGS) entry which is preliminary data.</text>
</comment>
<feature type="transmembrane region" description="Helical" evidence="1">
    <location>
        <begin position="353"/>
        <end position="375"/>
    </location>
</feature>
<dbReference type="PANTHER" id="PTHR11328:SF24">
    <property type="entry name" value="MAJOR FACILITATOR SUPERFAMILY (MFS) PROFILE DOMAIN-CONTAINING PROTEIN"/>
    <property type="match status" value="1"/>
</dbReference>
<evidence type="ECO:0000313" key="2">
    <source>
        <dbReference type="EMBL" id="HIW86572.1"/>
    </source>
</evidence>
<organism evidence="2 3">
    <name type="scientific">Candidatus Eubacterium faecipullorum</name>
    <dbReference type="NCBI Taxonomy" id="2838571"/>
    <lineage>
        <taxon>Bacteria</taxon>
        <taxon>Bacillati</taxon>
        <taxon>Bacillota</taxon>
        <taxon>Clostridia</taxon>
        <taxon>Eubacteriales</taxon>
        <taxon>Eubacteriaceae</taxon>
        <taxon>Eubacterium</taxon>
    </lineage>
</organism>
<evidence type="ECO:0000313" key="3">
    <source>
        <dbReference type="Proteomes" id="UP000824205"/>
    </source>
</evidence>
<dbReference type="GO" id="GO:0008643">
    <property type="term" value="P:carbohydrate transport"/>
    <property type="evidence" value="ECO:0007669"/>
    <property type="project" value="InterPro"/>
</dbReference>
<proteinExistence type="predicted"/>
<keyword evidence="1" id="KW-0472">Membrane</keyword>
<feature type="transmembrane region" description="Helical" evidence="1">
    <location>
        <begin position="415"/>
        <end position="434"/>
    </location>
</feature>
<feature type="transmembrane region" description="Helical" evidence="1">
    <location>
        <begin position="131"/>
        <end position="151"/>
    </location>
</feature>
<dbReference type="AlphaFoldDB" id="A0A9D1RH80"/>
<reference evidence="2" key="2">
    <citation type="submission" date="2021-04" db="EMBL/GenBank/DDBJ databases">
        <authorList>
            <person name="Gilroy R."/>
        </authorList>
    </citation>
    <scope>NUCLEOTIDE SEQUENCE</scope>
    <source>
        <strain evidence="2">421</strain>
    </source>
</reference>
<keyword evidence="1" id="KW-0812">Transmembrane</keyword>
<feature type="transmembrane region" description="Helical" evidence="1">
    <location>
        <begin position="172"/>
        <end position="200"/>
    </location>
</feature>
<protein>
    <submittedName>
        <fullName evidence="2">MFS transporter</fullName>
    </submittedName>
</protein>
<dbReference type="GO" id="GO:0015293">
    <property type="term" value="F:symporter activity"/>
    <property type="evidence" value="ECO:0007669"/>
    <property type="project" value="InterPro"/>
</dbReference>
<evidence type="ECO:0000256" key="1">
    <source>
        <dbReference type="SAM" id="Phobius"/>
    </source>
</evidence>
<sequence>MGKFSVKEFLDSKIIKTDVGEETYLTWRETLSYAVGRGAQGMNTSMTSSKYINFFLTNVLFRKLEDPMGTASKIRLFCGIFDAINDPIMGVIVDKTRTKDGQMRPYIKWAPLFVSLVMILFFIGSADASPVFNIIYTTVLFIGLDVTYTAFDIPMGALAFSITPSGIERTKLFGISSITRSVLGALPQVFVAGAALLPYFKDHTPQAYLTSAIISAIGIVFLTRFTYKNTKERAEHKEDVPSVKECLALLFKNRPLLMLFLGNIFFVICKIAEQVSFYFVADLMFNRQYNVFIDVVKFPGFLFAGLLVPKIVERLGRKADSKKFYQACCVAAIILHALFAITCYNGLMNKEAGTSVPLFTGILVVLFTGLTAIPLEFKNLIQKEMEAETVDYIEWKTGTRVEGIMLSIMSFTGKIENTFSSSIGLAILGFTGYVQHTEGSLVQNAETNWALFLLTTLAPAIGYLLMLVPMHFYNITGDGHRQMMKEIMERREARKAEKETAKAVNE</sequence>
<reference evidence="2" key="1">
    <citation type="journal article" date="2021" name="PeerJ">
        <title>Extensive microbial diversity within the chicken gut microbiome revealed by metagenomics and culture.</title>
        <authorList>
            <person name="Gilroy R."/>
            <person name="Ravi A."/>
            <person name="Getino M."/>
            <person name="Pursley I."/>
            <person name="Horton D.L."/>
            <person name="Alikhan N.F."/>
            <person name="Baker D."/>
            <person name="Gharbi K."/>
            <person name="Hall N."/>
            <person name="Watson M."/>
            <person name="Adriaenssens E.M."/>
            <person name="Foster-Nyarko E."/>
            <person name="Jarju S."/>
            <person name="Secka A."/>
            <person name="Antonio M."/>
            <person name="Oren A."/>
            <person name="Chaudhuri R.R."/>
            <person name="La Ragione R."/>
            <person name="Hildebrand F."/>
            <person name="Pallen M.J."/>
        </authorList>
    </citation>
    <scope>NUCLEOTIDE SEQUENCE</scope>
    <source>
        <strain evidence="2">421</strain>
    </source>
</reference>